<comment type="caution">
    <text evidence="1">The sequence shown here is derived from an EMBL/GenBank/DDBJ whole genome shotgun (WGS) entry which is preliminary data.</text>
</comment>
<keyword evidence="2" id="KW-1185">Reference proteome</keyword>
<proteinExistence type="predicted"/>
<evidence type="ECO:0000313" key="2">
    <source>
        <dbReference type="Proteomes" id="UP000305887"/>
    </source>
</evidence>
<protein>
    <submittedName>
        <fullName evidence="1">Uncharacterized protein</fullName>
    </submittedName>
</protein>
<name>A0A5C4MI82_9RHOB</name>
<accession>A0A5C4MI82</accession>
<dbReference type="RefSeq" id="WP_139079133.1">
    <property type="nucleotide sequence ID" value="NZ_VDFU01000077.1"/>
</dbReference>
<evidence type="ECO:0000313" key="1">
    <source>
        <dbReference type="EMBL" id="TNC43082.1"/>
    </source>
</evidence>
<reference evidence="1 2" key="1">
    <citation type="submission" date="2019-06" db="EMBL/GenBank/DDBJ databases">
        <title>YIM 131921 draft genome.</title>
        <authorList>
            <person name="Jiang L."/>
        </authorList>
    </citation>
    <scope>NUCLEOTIDE SEQUENCE [LARGE SCALE GENOMIC DNA]</scope>
    <source>
        <strain evidence="1 2">YIM 131921</strain>
    </source>
</reference>
<sequence length="109" mass="12072">MQGETGCDDGRSDEVTRVLDTLTLLIQVKQTLSQRMQALEGDTRPDGAHLSHLQETAHTCGNQADALLVRLAALRTSPPLVRMAEGLFDYFRDTEEMAELLLELSCEPD</sequence>
<dbReference type="Proteomes" id="UP000305887">
    <property type="component" value="Unassembled WGS sequence"/>
</dbReference>
<organism evidence="1 2">
    <name type="scientific">Rubellimicrobium rubrum</name>
    <dbReference type="NCBI Taxonomy" id="2585369"/>
    <lineage>
        <taxon>Bacteria</taxon>
        <taxon>Pseudomonadati</taxon>
        <taxon>Pseudomonadota</taxon>
        <taxon>Alphaproteobacteria</taxon>
        <taxon>Rhodobacterales</taxon>
        <taxon>Roseobacteraceae</taxon>
        <taxon>Rubellimicrobium</taxon>
    </lineage>
</organism>
<gene>
    <name evidence="1" type="ORF">FHG66_21210</name>
</gene>
<dbReference type="EMBL" id="VDFU01000077">
    <property type="protein sequence ID" value="TNC43082.1"/>
    <property type="molecule type" value="Genomic_DNA"/>
</dbReference>
<dbReference type="AlphaFoldDB" id="A0A5C4MI82"/>